<organism evidence="20 21">
    <name type="scientific">Candidatus Borkfalkia faecipullorum</name>
    <dbReference type="NCBI Taxonomy" id="2838510"/>
    <lineage>
        <taxon>Bacteria</taxon>
        <taxon>Bacillati</taxon>
        <taxon>Bacillota</taxon>
        <taxon>Clostridia</taxon>
        <taxon>Christensenellales</taxon>
        <taxon>Christensenellaceae</taxon>
        <taxon>Candidatus Borkfalkia</taxon>
    </lineage>
</organism>
<keyword evidence="10 19" id="KW-0812">Transmembrane</keyword>
<protein>
    <recommendedName>
        <fullName evidence="6 19">Adenosylcobinamide-GDP ribazoletransferase</fullName>
        <ecNumber evidence="5 19">2.7.8.26</ecNumber>
    </recommendedName>
    <alternativeName>
        <fullName evidence="16 19">Cobalamin synthase</fullName>
    </alternativeName>
    <alternativeName>
        <fullName evidence="15 19">Cobalamin-5'-phosphate synthase</fullName>
    </alternativeName>
</protein>
<evidence type="ECO:0000256" key="15">
    <source>
        <dbReference type="ARBA" id="ARBA00032605"/>
    </source>
</evidence>
<evidence type="ECO:0000256" key="17">
    <source>
        <dbReference type="ARBA" id="ARBA00048623"/>
    </source>
</evidence>
<evidence type="ECO:0000256" key="1">
    <source>
        <dbReference type="ARBA" id="ARBA00001946"/>
    </source>
</evidence>
<dbReference type="Pfam" id="PF02654">
    <property type="entry name" value="CobS"/>
    <property type="match status" value="1"/>
</dbReference>
<feature type="transmembrane region" description="Helical" evidence="19">
    <location>
        <begin position="64"/>
        <end position="86"/>
    </location>
</feature>
<dbReference type="GO" id="GO:0051073">
    <property type="term" value="F:adenosylcobinamide-GDP ribazoletransferase activity"/>
    <property type="evidence" value="ECO:0007669"/>
    <property type="project" value="UniProtKB-UniRule"/>
</dbReference>
<comment type="subcellular location">
    <subcellularLocation>
        <location evidence="2 19">Cell membrane</location>
        <topology evidence="2 19">Multi-pass membrane protein</topology>
    </subcellularLocation>
</comment>
<dbReference type="HAMAP" id="MF_00719">
    <property type="entry name" value="CobS"/>
    <property type="match status" value="1"/>
</dbReference>
<comment type="cofactor">
    <cofactor evidence="1 19">
        <name>Mg(2+)</name>
        <dbReference type="ChEBI" id="CHEBI:18420"/>
    </cofactor>
</comment>
<evidence type="ECO:0000256" key="2">
    <source>
        <dbReference type="ARBA" id="ARBA00004651"/>
    </source>
</evidence>
<feature type="transmembrane region" description="Helical" evidence="19">
    <location>
        <begin position="134"/>
        <end position="156"/>
    </location>
</feature>
<gene>
    <name evidence="19" type="primary">cobS</name>
    <name evidence="20" type="ORF">H9741_03515</name>
</gene>
<evidence type="ECO:0000256" key="16">
    <source>
        <dbReference type="ARBA" id="ARBA00032853"/>
    </source>
</evidence>
<comment type="similarity">
    <text evidence="4 19">Belongs to the CobS family.</text>
</comment>
<dbReference type="GO" id="GO:0009236">
    <property type="term" value="P:cobalamin biosynthetic process"/>
    <property type="evidence" value="ECO:0007669"/>
    <property type="project" value="UniProtKB-UniRule"/>
</dbReference>
<evidence type="ECO:0000256" key="3">
    <source>
        <dbReference type="ARBA" id="ARBA00004663"/>
    </source>
</evidence>
<comment type="function">
    <text evidence="14 19">Joins adenosylcobinamide-GDP and alpha-ribazole to generate adenosylcobalamin (Ado-cobalamin). Also synthesizes adenosylcobalamin 5'-phosphate from adenosylcobinamide-GDP and alpha-ribazole 5'-phosphate.</text>
</comment>
<evidence type="ECO:0000256" key="13">
    <source>
        <dbReference type="ARBA" id="ARBA00023136"/>
    </source>
</evidence>
<evidence type="ECO:0000256" key="5">
    <source>
        <dbReference type="ARBA" id="ARBA00013200"/>
    </source>
</evidence>
<dbReference type="PANTHER" id="PTHR34148:SF1">
    <property type="entry name" value="ADENOSYLCOBINAMIDE-GDP RIBAZOLETRANSFERASE"/>
    <property type="match status" value="1"/>
</dbReference>
<evidence type="ECO:0000256" key="19">
    <source>
        <dbReference type="HAMAP-Rule" id="MF_00719"/>
    </source>
</evidence>
<keyword evidence="12 19" id="KW-1133">Transmembrane helix</keyword>
<dbReference type="EC" id="2.7.8.26" evidence="5 19"/>
<reference evidence="20" key="1">
    <citation type="journal article" date="2021" name="PeerJ">
        <title>Extensive microbial diversity within the chicken gut microbiome revealed by metagenomics and culture.</title>
        <authorList>
            <person name="Gilroy R."/>
            <person name="Ravi A."/>
            <person name="Getino M."/>
            <person name="Pursley I."/>
            <person name="Horton D.L."/>
            <person name="Alikhan N.F."/>
            <person name="Baker D."/>
            <person name="Gharbi K."/>
            <person name="Hall N."/>
            <person name="Watson M."/>
            <person name="Adriaenssens E.M."/>
            <person name="Foster-Nyarko E."/>
            <person name="Jarju S."/>
            <person name="Secka A."/>
            <person name="Antonio M."/>
            <person name="Oren A."/>
            <person name="Chaudhuri R.R."/>
            <person name="La Ragione R."/>
            <person name="Hildebrand F."/>
            <person name="Pallen M.J."/>
        </authorList>
    </citation>
    <scope>NUCLEOTIDE SEQUENCE</scope>
    <source>
        <strain evidence="20">811</strain>
    </source>
</reference>
<evidence type="ECO:0000256" key="12">
    <source>
        <dbReference type="ARBA" id="ARBA00022989"/>
    </source>
</evidence>
<sequence>MKSLWNSFLIALSMYSRIPVPQAEWTEKNLRWALCFFPLVGAVIGALGYGVYCLCEFLALPQLLAGALLTALPVVVTGGIHLDGFCDTTDAISSRLPREKKLEILKDPHAGAFAVLWCAVYFIVYFSSACSISLHTYLVFLSAYVFTRALSALSVANFPTAKEGLVSTFKQAGANRAVTAVSLLWIAGAAAFSLAFSLWLGLVILAAGVVVYLFCVIVIFKTFGGISGDLAGWMLQVTELFMLLAAAIGGVLL</sequence>
<evidence type="ECO:0000256" key="14">
    <source>
        <dbReference type="ARBA" id="ARBA00025228"/>
    </source>
</evidence>
<keyword evidence="13 19" id="KW-0472">Membrane</keyword>
<evidence type="ECO:0000313" key="21">
    <source>
        <dbReference type="Proteomes" id="UP000824204"/>
    </source>
</evidence>
<keyword evidence="8 19" id="KW-0169">Cobalamin biosynthesis</keyword>
<feature type="transmembrane region" description="Helical" evidence="19">
    <location>
        <begin position="202"/>
        <end position="220"/>
    </location>
</feature>
<comment type="caution">
    <text evidence="20">The sequence shown here is derived from an EMBL/GenBank/DDBJ whole genome shotgun (WGS) entry which is preliminary data.</text>
</comment>
<proteinExistence type="inferred from homology"/>
<name>A0A9D1V7D7_9FIRM</name>
<keyword evidence="9 19" id="KW-0808">Transferase</keyword>
<evidence type="ECO:0000256" key="11">
    <source>
        <dbReference type="ARBA" id="ARBA00022842"/>
    </source>
</evidence>
<evidence type="ECO:0000256" key="10">
    <source>
        <dbReference type="ARBA" id="ARBA00022692"/>
    </source>
</evidence>
<feature type="transmembrane region" description="Helical" evidence="19">
    <location>
        <begin position="232"/>
        <end position="252"/>
    </location>
</feature>
<feature type="transmembrane region" description="Helical" evidence="19">
    <location>
        <begin position="107"/>
        <end position="128"/>
    </location>
</feature>
<dbReference type="GO" id="GO:0005886">
    <property type="term" value="C:plasma membrane"/>
    <property type="evidence" value="ECO:0007669"/>
    <property type="project" value="UniProtKB-SubCell"/>
</dbReference>
<evidence type="ECO:0000313" key="20">
    <source>
        <dbReference type="EMBL" id="HIX07515.1"/>
    </source>
</evidence>
<dbReference type="PANTHER" id="PTHR34148">
    <property type="entry name" value="ADENOSYLCOBINAMIDE-GDP RIBAZOLETRANSFERASE"/>
    <property type="match status" value="1"/>
</dbReference>
<dbReference type="InterPro" id="IPR003805">
    <property type="entry name" value="CobS"/>
</dbReference>
<dbReference type="EMBL" id="DXFX01000045">
    <property type="protein sequence ID" value="HIX07515.1"/>
    <property type="molecule type" value="Genomic_DNA"/>
</dbReference>
<feature type="transmembrane region" description="Helical" evidence="19">
    <location>
        <begin position="177"/>
        <end position="196"/>
    </location>
</feature>
<evidence type="ECO:0000256" key="4">
    <source>
        <dbReference type="ARBA" id="ARBA00010561"/>
    </source>
</evidence>
<reference evidence="20" key="2">
    <citation type="submission" date="2021-04" db="EMBL/GenBank/DDBJ databases">
        <authorList>
            <person name="Gilroy R."/>
        </authorList>
    </citation>
    <scope>NUCLEOTIDE SEQUENCE</scope>
    <source>
        <strain evidence="20">811</strain>
    </source>
</reference>
<dbReference type="GO" id="GO:0008818">
    <property type="term" value="F:cobalamin 5'-phosphate synthase activity"/>
    <property type="evidence" value="ECO:0007669"/>
    <property type="project" value="UniProtKB-UniRule"/>
</dbReference>
<evidence type="ECO:0000256" key="6">
    <source>
        <dbReference type="ARBA" id="ARBA00015850"/>
    </source>
</evidence>
<evidence type="ECO:0000256" key="18">
    <source>
        <dbReference type="ARBA" id="ARBA00049504"/>
    </source>
</evidence>
<evidence type="ECO:0000256" key="9">
    <source>
        <dbReference type="ARBA" id="ARBA00022679"/>
    </source>
</evidence>
<evidence type="ECO:0000256" key="7">
    <source>
        <dbReference type="ARBA" id="ARBA00022475"/>
    </source>
</evidence>
<comment type="pathway">
    <text evidence="3 19">Cofactor biosynthesis; adenosylcobalamin biosynthesis; adenosylcobalamin from cob(II)yrinate a,c-diamide: step 7/7.</text>
</comment>
<keyword evidence="11 19" id="KW-0460">Magnesium</keyword>
<dbReference type="AlphaFoldDB" id="A0A9D1V7D7"/>
<feature type="transmembrane region" description="Helical" evidence="19">
    <location>
        <begin position="32"/>
        <end position="52"/>
    </location>
</feature>
<evidence type="ECO:0000256" key="8">
    <source>
        <dbReference type="ARBA" id="ARBA00022573"/>
    </source>
</evidence>
<dbReference type="Proteomes" id="UP000824204">
    <property type="component" value="Unassembled WGS sequence"/>
</dbReference>
<comment type="catalytic activity">
    <reaction evidence="17 19">
        <text>alpha-ribazole + adenosylcob(III)inamide-GDP = adenosylcob(III)alamin + GMP + H(+)</text>
        <dbReference type="Rhea" id="RHEA:16049"/>
        <dbReference type="ChEBI" id="CHEBI:10329"/>
        <dbReference type="ChEBI" id="CHEBI:15378"/>
        <dbReference type="ChEBI" id="CHEBI:18408"/>
        <dbReference type="ChEBI" id="CHEBI:58115"/>
        <dbReference type="ChEBI" id="CHEBI:60487"/>
        <dbReference type="EC" id="2.7.8.26"/>
    </reaction>
</comment>
<keyword evidence="7 19" id="KW-1003">Cell membrane</keyword>
<accession>A0A9D1V7D7</accession>
<comment type="catalytic activity">
    <reaction evidence="18 19">
        <text>alpha-ribazole 5'-phosphate + adenosylcob(III)inamide-GDP = adenosylcob(III)alamin 5'-phosphate + GMP + H(+)</text>
        <dbReference type="Rhea" id="RHEA:23560"/>
        <dbReference type="ChEBI" id="CHEBI:15378"/>
        <dbReference type="ChEBI" id="CHEBI:57918"/>
        <dbReference type="ChEBI" id="CHEBI:58115"/>
        <dbReference type="ChEBI" id="CHEBI:60487"/>
        <dbReference type="ChEBI" id="CHEBI:60493"/>
        <dbReference type="EC" id="2.7.8.26"/>
    </reaction>
</comment>